<gene>
    <name evidence="1" type="ORF">STH12_02277</name>
</gene>
<proteinExistence type="predicted"/>
<evidence type="ECO:0000313" key="1">
    <source>
        <dbReference type="EMBL" id="AZQ11363.1"/>
    </source>
</evidence>
<evidence type="ECO:0000313" key="2">
    <source>
        <dbReference type="Proteomes" id="UP000278437"/>
    </source>
</evidence>
<keyword evidence="2" id="KW-1185">Reference proteome</keyword>
<protein>
    <submittedName>
        <fullName evidence="1">Uncharacterized protein</fullName>
    </submittedName>
</protein>
<sequence length="165" mass="18530">MKRFGYILSIFLISAVAEAELFEFGAYDARAQSALIQLSYGTQTGRPFAEAIRDINLEADVVVIRLLGHFSDKTNAELLSYYHKKIPAELQIALGSSGNLHNPALRPLLTNFSAAFKETELYLSIETELQKTGYQVSSVEFEKYTINTKGSPRIWVADIWLTFSK</sequence>
<accession>A0ABM7DBM7</accession>
<dbReference type="RefSeq" id="WP_126167652.1">
    <property type="nucleotide sequence ID" value="NZ_CP020373.1"/>
</dbReference>
<dbReference type="EMBL" id="CP020373">
    <property type="protein sequence ID" value="AZQ11363.1"/>
    <property type="molecule type" value="Genomic_DNA"/>
</dbReference>
<dbReference type="Proteomes" id="UP000278437">
    <property type="component" value="Chromosome"/>
</dbReference>
<reference evidence="2" key="1">
    <citation type="submission" date="2017-03" db="EMBL/GenBank/DDBJ databases">
        <title>Full genome sequence of a non-lethal Shewanella isolate that potentiates virulence of Vibio parahaemolyticus causing acute hepatopancreatic necrosis disease (AHPND) in shrimp.</title>
        <authorList>
            <person name="Prachumwat A."/>
            <person name="Sritunyalucksana K."/>
        </authorList>
    </citation>
    <scope>NUCLEOTIDE SEQUENCE [LARGE SCALE GENOMIC DNA]</scope>
    <source>
        <strain evidence="2">TH2012</strain>
    </source>
</reference>
<organism evidence="1 2">
    <name type="scientific">Shewanella khirikhana</name>
    <dbReference type="NCBI Taxonomy" id="1965282"/>
    <lineage>
        <taxon>Bacteria</taxon>
        <taxon>Pseudomonadati</taxon>
        <taxon>Pseudomonadota</taxon>
        <taxon>Gammaproteobacteria</taxon>
        <taxon>Alteromonadales</taxon>
        <taxon>Shewanellaceae</taxon>
        <taxon>Shewanella</taxon>
    </lineage>
</organism>
<name>A0ABM7DBM7_9GAMM</name>